<proteinExistence type="predicted"/>
<name>A0A6C0K814_9ZZZZ</name>
<evidence type="ECO:0000313" key="2">
    <source>
        <dbReference type="EMBL" id="QHU12264.1"/>
    </source>
</evidence>
<dbReference type="EMBL" id="MN740798">
    <property type="protein sequence ID" value="QHU12264.1"/>
    <property type="molecule type" value="Genomic_DNA"/>
</dbReference>
<dbReference type="GO" id="GO:0003676">
    <property type="term" value="F:nucleic acid binding"/>
    <property type="evidence" value="ECO:0007669"/>
    <property type="project" value="InterPro"/>
</dbReference>
<accession>A0A6C0K814</accession>
<sequence length="145" mass="16596">MRLQPFRPLTKPYLVRPLQTALVQTDGSFSMKHKGISRTAVILTTYKSNTYTLSKTYFDHIDSTESEWCSVLDGITYAIKRGQDSLELENDNLGVIKSLILAVRPNRPDIADYYHAIQESVGGFEYLGVRWIPRRMNRADGLFHV</sequence>
<dbReference type="InterPro" id="IPR002156">
    <property type="entry name" value="RNaseH_domain"/>
</dbReference>
<dbReference type="Pfam" id="PF13456">
    <property type="entry name" value="RVT_3"/>
    <property type="match status" value="1"/>
</dbReference>
<evidence type="ECO:0000259" key="1">
    <source>
        <dbReference type="Pfam" id="PF13456"/>
    </source>
</evidence>
<dbReference type="Gene3D" id="3.30.420.10">
    <property type="entry name" value="Ribonuclease H-like superfamily/Ribonuclease H"/>
    <property type="match status" value="1"/>
</dbReference>
<protein>
    <recommendedName>
        <fullName evidence="1">RNase H type-1 domain-containing protein</fullName>
    </recommendedName>
</protein>
<dbReference type="GO" id="GO:0004523">
    <property type="term" value="F:RNA-DNA hybrid ribonuclease activity"/>
    <property type="evidence" value="ECO:0007669"/>
    <property type="project" value="InterPro"/>
</dbReference>
<feature type="domain" description="RNase H type-1" evidence="1">
    <location>
        <begin position="25"/>
        <end position="138"/>
    </location>
</feature>
<reference evidence="2" key="1">
    <citation type="journal article" date="2020" name="Nature">
        <title>Giant virus diversity and host interactions through global metagenomics.</title>
        <authorList>
            <person name="Schulz F."/>
            <person name="Roux S."/>
            <person name="Paez-Espino D."/>
            <person name="Jungbluth S."/>
            <person name="Walsh D.A."/>
            <person name="Denef V.J."/>
            <person name="McMahon K.D."/>
            <person name="Konstantinidis K.T."/>
            <person name="Eloe-Fadrosh E.A."/>
            <person name="Kyrpides N.C."/>
            <person name="Woyke T."/>
        </authorList>
    </citation>
    <scope>NUCLEOTIDE SEQUENCE</scope>
    <source>
        <strain evidence="2">GVMAG-S-1101171-110</strain>
    </source>
</reference>
<dbReference type="AlphaFoldDB" id="A0A6C0K814"/>
<organism evidence="2">
    <name type="scientific">viral metagenome</name>
    <dbReference type="NCBI Taxonomy" id="1070528"/>
    <lineage>
        <taxon>unclassified sequences</taxon>
        <taxon>metagenomes</taxon>
        <taxon>organismal metagenomes</taxon>
    </lineage>
</organism>
<dbReference type="InterPro" id="IPR036397">
    <property type="entry name" value="RNaseH_sf"/>
</dbReference>